<dbReference type="Proteomes" id="UP001064489">
    <property type="component" value="Chromosome 3"/>
</dbReference>
<reference evidence="9" key="1">
    <citation type="journal article" date="2022" name="Plant J.">
        <title>Strategies of tolerance reflected in two North American maple genomes.</title>
        <authorList>
            <person name="McEvoy S.L."/>
            <person name="Sezen U.U."/>
            <person name="Trouern-Trend A."/>
            <person name="McMahon S.M."/>
            <person name="Schaberg P.G."/>
            <person name="Yang J."/>
            <person name="Wegrzyn J.L."/>
            <person name="Swenson N.G."/>
        </authorList>
    </citation>
    <scope>NUCLEOTIDE SEQUENCE</scope>
    <source>
        <strain evidence="9">91603</strain>
    </source>
</reference>
<dbReference type="Gene3D" id="1.10.340.70">
    <property type="match status" value="1"/>
</dbReference>
<dbReference type="FunFam" id="1.10.340.70:FF:000001">
    <property type="entry name" value="Retrovirus-related Pol polyprotein from transposon gypsy-like Protein"/>
    <property type="match status" value="1"/>
</dbReference>
<dbReference type="CDD" id="cd09274">
    <property type="entry name" value="RNase_HI_RT_Ty3"/>
    <property type="match status" value="1"/>
</dbReference>
<evidence type="ECO:0000259" key="8">
    <source>
        <dbReference type="Pfam" id="PF17921"/>
    </source>
</evidence>
<evidence type="ECO:0000256" key="3">
    <source>
        <dbReference type="ARBA" id="ARBA00022722"/>
    </source>
</evidence>
<keyword evidence="4" id="KW-0255">Endonuclease</keyword>
<dbReference type="Pfam" id="PF17917">
    <property type="entry name" value="RT_RNaseH"/>
    <property type="match status" value="1"/>
</dbReference>
<dbReference type="InterPro" id="IPR041588">
    <property type="entry name" value="Integrase_H2C2"/>
</dbReference>
<evidence type="ECO:0000256" key="6">
    <source>
        <dbReference type="ARBA" id="ARBA00022918"/>
    </source>
</evidence>
<evidence type="ECO:0000313" key="9">
    <source>
        <dbReference type="EMBL" id="KAI9184749.1"/>
    </source>
</evidence>
<protein>
    <recommendedName>
        <fullName evidence="11">Integrase zinc-binding domain-containing protein</fullName>
    </recommendedName>
</protein>
<dbReference type="SUPFAM" id="SSF56672">
    <property type="entry name" value="DNA/RNA polymerases"/>
    <property type="match status" value="1"/>
</dbReference>
<dbReference type="Pfam" id="PF17921">
    <property type="entry name" value="Integrase_H2C2"/>
    <property type="match status" value="1"/>
</dbReference>
<evidence type="ECO:0000256" key="5">
    <source>
        <dbReference type="ARBA" id="ARBA00022801"/>
    </source>
</evidence>
<proteinExistence type="predicted"/>
<dbReference type="GO" id="GO:0004519">
    <property type="term" value="F:endonuclease activity"/>
    <property type="evidence" value="ECO:0007669"/>
    <property type="project" value="UniProtKB-KW"/>
</dbReference>
<keyword evidence="2" id="KW-0548">Nucleotidyltransferase</keyword>
<dbReference type="AlphaFoldDB" id="A0AAD5J303"/>
<dbReference type="EMBL" id="JAJSOW010000100">
    <property type="protein sequence ID" value="KAI9184749.1"/>
    <property type="molecule type" value="Genomic_DNA"/>
</dbReference>
<evidence type="ECO:0000256" key="2">
    <source>
        <dbReference type="ARBA" id="ARBA00022695"/>
    </source>
</evidence>
<evidence type="ECO:0000256" key="1">
    <source>
        <dbReference type="ARBA" id="ARBA00022679"/>
    </source>
</evidence>
<keyword evidence="10" id="KW-1185">Reference proteome</keyword>
<organism evidence="9 10">
    <name type="scientific">Acer negundo</name>
    <name type="common">Box elder</name>
    <dbReference type="NCBI Taxonomy" id="4023"/>
    <lineage>
        <taxon>Eukaryota</taxon>
        <taxon>Viridiplantae</taxon>
        <taxon>Streptophyta</taxon>
        <taxon>Embryophyta</taxon>
        <taxon>Tracheophyta</taxon>
        <taxon>Spermatophyta</taxon>
        <taxon>Magnoliopsida</taxon>
        <taxon>eudicotyledons</taxon>
        <taxon>Gunneridae</taxon>
        <taxon>Pentapetalae</taxon>
        <taxon>rosids</taxon>
        <taxon>malvids</taxon>
        <taxon>Sapindales</taxon>
        <taxon>Sapindaceae</taxon>
        <taxon>Hippocastanoideae</taxon>
        <taxon>Acereae</taxon>
        <taxon>Acer</taxon>
    </lineage>
</organism>
<keyword evidence="1" id="KW-0808">Transferase</keyword>
<comment type="caution">
    <text evidence="9">The sequence shown here is derived from an EMBL/GenBank/DDBJ whole genome shotgun (WGS) entry which is preliminary data.</text>
</comment>
<feature type="domain" description="Integrase zinc-binding" evidence="8">
    <location>
        <begin position="88"/>
        <end position="146"/>
    </location>
</feature>
<keyword evidence="3" id="KW-0540">Nuclease</keyword>
<evidence type="ECO:0000256" key="4">
    <source>
        <dbReference type="ARBA" id="ARBA00022759"/>
    </source>
</evidence>
<dbReference type="PANTHER" id="PTHR35046">
    <property type="entry name" value="ZINC KNUCKLE (CCHC-TYPE) FAMILY PROTEIN"/>
    <property type="match status" value="1"/>
</dbReference>
<dbReference type="InterPro" id="IPR043502">
    <property type="entry name" value="DNA/RNA_pol_sf"/>
</dbReference>
<evidence type="ECO:0000313" key="10">
    <source>
        <dbReference type="Proteomes" id="UP001064489"/>
    </source>
</evidence>
<reference evidence="9" key="2">
    <citation type="submission" date="2023-02" db="EMBL/GenBank/DDBJ databases">
        <authorList>
            <person name="Swenson N.G."/>
            <person name="Wegrzyn J.L."/>
            <person name="Mcevoy S.L."/>
        </authorList>
    </citation>
    <scope>NUCLEOTIDE SEQUENCE</scope>
    <source>
        <strain evidence="9">91603</strain>
        <tissue evidence="9">Leaf</tissue>
    </source>
</reference>
<dbReference type="PANTHER" id="PTHR35046:SF9">
    <property type="entry name" value="RNA-DIRECTED DNA POLYMERASE"/>
    <property type="match status" value="1"/>
</dbReference>
<dbReference type="InterPro" id="IPR041373">
    <property type="entry name" value="RT_RNaseH"/>
</dbReference>
<dbReference type="GO" id="GO:0003964">
    <property type="term" value="F:RNA-directed DNA polymerase activity"/>
    <property type="evidence" value="ECO:0007669"/>
    <property type="project" value="UniProtKB-KW"/>
</dbReference>
<name>A0AAD5J303_ACENE</name>
<keyword evidence="6" id="KW-0695">RNA-directed DNA polymerase</keyword>
<evidence type="ECO:0000259" key="7">
    <source>
        <dbReference type="Pfam" id="PF17917"/>
    </source>
</evidence>
<sequence length="191" mass="22346">MYAFVRALETWQHYLWPKEFVIHMDHKSLKHLKGQHKLIKRHANWVEFIETFPYVIKYKKGKENVVANALSRRHDGFLFRETKLCVPKSSLRELLVREAHGGGLIGHFGIAKTLDVLHEHFFWPHIKSDVERVCDKCITCRQAKSRVKPNGLYTPLPIPSGPWIDISMDFVLGLPRSMRGRDSIYVVVDRF</sequence>
<dbReference type="GO" id="GO:0016787">
    <property type="term" value="F:hydrolase activity"/>
    <property type="evidence" value="ECO:0007669"/>
    <property type="project" value="UniProtKB-KW"/>
</dbReference>
<gene>
    <name evidence="9" type="ORF">LWI28_000755</name>
</gene>
<keyword evidence="5" id="KW-0378">Hydrolase</keyword>
<evidence type="ECO:0008006" key="11">
    <source>
        <dbReference type="Google" id="ProtNLM"/>
    </source>
</evidence>
<feature type="domain" description="Reverse transcriptase RNase H-like" evidence="7">
    <location>
        <begin position="1"/>
        <end position="52"/>
    </location>
</feature>
<accession>A0AAD5J303</accession>